<dbReference type="AlphaFoldDB" id="A0A0F9IJT1"/>
<sequence length="115" mass="13299">MNKYKEDLESMVWQFGYRGTKGGRLMISTGGLSALEEAFSAIGWEDPHYVDDPSMECDVEGCHDWRSPQIHWDGVYSLICDSHFRDYCDKKPRPPMKQTAIDREASRDPVTRRLP</sequence>
<reference evidence="2" key="1">
    <citation type="journal article" date="2015" name="Nature">
        <title>Complex archaea that bridge the gap between prokaryotes and eukaryotes.</title>
        <authorList>
            <person name="Spang A."/>
            <person name="Saw J.H."/>
            <person name="Jorgensen S.L."/>
            <person name="Zaremba-Niedzwiedzka K."/>
            <person name="Martijn J."/>
            <person name="Lind A.E."/>
            <person name="van Eijk R."/>
            <person name="Schleper C."/>
            <person name="Guy L."/>
            <person name="Ettema T.J."/>
        </authorList>
    </citation>
    <scope>NUCLEOTIDE SEQUENCE</scope>
</reference>
<organism evidence="2">
    <name type="scientific">marine sediment metagenome</name>
    <dbReference type="NCBI Taxonomy" id="412755"/>
    <lineage>
        <taxon>unclassified sequences</taxon>
        <taxon>metagenomes</taxon>
        <taxon>ecological metagenomes</taxon>
    </lineage>
</organism>
<comment type="caution">
    <text evidence="2">The sequence shown here is derived from an EMBL/GenBank/DDBJ whole genome shotgun (WGS) entry which is preliminary data.</text>
</comment>
<feature type="region of interest" description="Disordered" evidence="1">
    <location>
        <begin position="90"/>
        <end position="115"/>
    </location>
</feature>
<accession>A0A0F9IJT1</accession>
<feature type="compositionally biased region" description="Basic and acidic residues" evidence="1">
    <location>
        <begin position="100"/>
        <end position="115"/>
    </location>
</feature>
<gene>
    <name evidence="2" type="ORF">LCGC14_1570370</name>
</gene>
<evidence type="ECO:0000256" key="1">
    <source>
        <dbReference type="SAM" id="MobiDB-lite"/>
    </source>
</evidence>
<protein>
    <submittedName>
        <fullName evidence="2">Uncharacterized protein</fullName>
    </submittedName>
</protein>
<name>A0A0F9IJT1_9ZZZZ</name>
<dbReference type="EMBL" id="LAZR01012241">
    <property type="protein sequence ID" value="KKM27871.1"/>
    <property type="molecule type" value="Genomic_DNA"/>
</dbReference>
<evidence type="ECO:0000313" key="2">
    <source>
        <dbReference type="EMBL" id="KKM27871.1"/>
    </source>
</evidence>
<proteinExistence type="predicted"/>